<evidence type="ECO:0000259" key="7">
    <source>
        <dbReference type="Pfam" id="PF01061"/>
    </source>
</evidence>
<evidence type="ECO:0000313" key="9">
    <source>
        <dbReference type="RefSeq" id="XP_014481482.1"/>
    </source>
</evidence>
<proteinExistence type="predicted"/>
<gene>
    <name evidence="9" type="primary">LOC106747942</name>
</gene>
<dbReference type="AlphaFoldDB" id="A0A6P3XTG7"/>
<keyword evidence="4 6" id="KW-1133">Transmembrane helix</keyword>
<dbReference type="PANTHER" id="PTHR48041:SF15">
    <property type="entry name" value="FI05267P"/>
    <property type="match status" value="1"/>
</dbReference>
<evidence type="ECO:0000313" key="8">
    <source>
        <dbReference type="Proteomes" id="UP000515204"/>
    </source>
</evidence>
<dbReference type="InterPro" id="IPR013525">
    <property type="entry name" value="ABC2_TM"/>
</dbReference>
<keyword evidence="8" id="KW-1185">Reference proteome</keyword>
<protein>
    <submittedName>
        <fullName evidence="9">ATP-binding cassette sub-family G member 1-like</fullName>
    </submittedName>
</protein>
<dbReference type="RefSeq" id="XP_014481482.1">
    <property type="nucleotide sequence ID" value="XM_014625996.1"/>
</dbReference>
<evidence type="ECO:0000256" key="3">
    <source>
        <dbReference type="ARBA" id="ARBA00022692"/>
    </source>
</evidence>
<dbReference type="OrthoDB" id="66620at2759"/>
<dbReference type="Proteomes" id="UP000515204">
    <property type="component" value="Unplaced"/>
</dbReference>
<sequence length="146" mass="17434">MIACMEMKAPILQVYRSKQDFELERKNYPRQLCFDHFSILMHRMMLQLCRNRDHLYLKIYLYVFLGFIIGGTFNDMGYDGYKSIYNLGFCFTTVLIFLYIPTLPILLWFPEVLVLVERECFNGWYNISSYFLALTITKIAEQVSSR</sequence>
<dbReference type="KEGG" id="dqu:106747942"/>
<accession>A0A6P3XTG7</accession>
<evidence type="ECO:0000256" key="6">
    <source>
        <dbReference type="SAM" id="Phobius"/>
    </source>
</evidence>
<dbReference type="GO" id="GO:0140359">
    <property type="term" value="F:ABC-type transporter activity"/>
    <property type="evidence" value="ECO:0007669"/>
    <property type="project" value="InterPro"/>
</dbReference>
<keyword evidence="5 6" id="KW-0472">Membrane</keyword>
<dbReference type="GeneID" id="106747942"/>
<feature type="domain" description="ABC-2 type transporter transmembrane" evidence="7">
    <location>
        <begin position="37"/>
        <end position="140"/>
    </location>
</feature>
<dbReference type="PANTHER" id="PTHR48041">
    <property type="entry name" value="ABC TRANSPORTER G FAMILY MEMBER 28"/>
    <property type="match status" value="1"/>
</dbReference>
<keyword evidence="2" id="KW-0813">Transport</keyword>
<organism evidence="8 9">
    <name type="scientific">Dinoponera quadriceps</name>
    <name type="common">South American ant</name>
    <dbReference type="NCBI Taxonomy" id="609295"/>
    <lineage>
        <taxon>Eukaryota</taxon>
        <taxon>Metazoa</taxon>
        <taxon>Ecdysozoa</taxon>
        <taxon>Arthropoda</taxon>
        <taxon>Hexapoda</taxon>
        <taxon>Insecta</taxon>
        <taxon>Pterygota</taxon>
        <taxon>Neoptera</taxon>
        <taxon>Endopterygota</taxon>
        <taxon>Hymenoptera</taxon>
        <taxon>Apocrita</taxon>
        <taxon>Aculeata</taxon>
        <taxon>Formicoidea</taxon>
        <taxon>Formicidae</taxon>
        <taxon>Ponerinae</taxon>
        <taxon>Ponerini</taxon>
        <taxon>Dinoponera</taxon>
    </lineage>
</organism>
<evidence type="ECO:0000256" key="2">
    <source>
        <dbReference type="ARBA" id="ARBA00022448"/>
    </source>
</evidence>
<feature type="transmembrane region" description="Helical" evidence="6">
    <location>
        <begin position="55"/>
        <end position="73"/>
    </location>
</feature>
<comment type="subcellular location">
    <subcellularLocation>
        <location evidence="1">Membrane</location>
        <topology evidence="1">Multi-pass membrane protein</topology>
    </subcellularLocation>
</comment>
<evidence type="ECO:0000256" key="4">
    <source>
        <dbReference type="ARBA" id="ARBA00022989"/>
    </source>
</evidence>
<keyword evidence="3 6" id="KW-0812">Transmembrane</keyword>
<dbReference type="InterPro" id="IPR050352">
    <property type="entry name" value="ABCG_transporters"/>
</dbReference>
<dbReference type="Pfam" id="PF01061">
    <property type="entry name" value="ABC2_membrane"/>
    <property type="match status" value="1"/>
</dbReference>
<dbReference type="GO" id="GO:0005886">
    <property type="term" value="C:plasma membrane"/>
    <property type="evidence" value="ECO:0007669"/>
    <property type="project" value="TreeGrafter"/>
</dbReference>
<name>A0A6P3XTG7_DINQU</name>
<evidence type="ECO:0000256" key="5">
    <source>
        <dbReference type="ARBA" id="ARBA00023136"/>
    </source>
</evidence>
<evidence type="ECO:0000256" key="1">
    <source>
        <dbReference type="ARBA" id="ARBA00004141"/>
    </source>
</evidence>
<reference evidence="9" key="1">
    <citation type="submission" date="2025-08" db="UniProtKB">
        <authorList>
            <consortium name="RefSeq"/>
        </authorList>
    </citation>
    <scope>IDENTIFICATION</scope>
</reference>
<feature type="non-terminal residue" evidence="9">
    <location>
        <position position="146"/>
    </location>
</feature>
<feature type="transmembrane region" description="Helical" evidence="6">
    <location>
        <begin position="85"/>
        <end position="109"/>
    </location>
</feature>